<dbReference type="Proteomes" id="UP001302321">
    <property type="component" value="Unassembled WGS sequence"/>
</dbReference>
<sequence length="210" mass="22564">MFTILTSLSLSQPSPSILDWLNLSSTTSSPPETCNTALSGQALSFPNSRAYLDGHNSSTGYISCRARLPFEYMTPGFAFSVFHAFVHGRLSLEKGTVLGQVGIEVAYLDEQGRKTQTDGRVFKDVYGQRGSGYNGTFALSVHLKPMEVTGDTELGVASCPSANSQPVIEVAVWAGLAVEDGYSEAGSGNSRKWSLVEGLMVEFDVLWSSC</sequence>
<dbReference type="EMBL" id="MU866205">
    <property type="protein sequence ID" value="KAK4176202.1"/>
    <property type="molecule type" value="Genomic_DNA"/>
</dbReference>
<reference evidence="1" key="1">
    <citation type="journal article" date="2023" name="Mol. Phylogenet. Evol.">
        <title>Genome-scale phylogeny and comparative genomics of the fungal order Sordariales.</title>
        <authorList>
            <person name="Hensen N."/>
            <person name="Bonometti L."/>
            <person name="Westerberg I."/>
            <person name="Brannstrom I.O."/>
            <person name="Guillou S."/>
            <person name="Cros-Aarteil S."/>
            <person name="Calhoun S."/>
            <person name="Haridas S."/>
            <person name="Kuo A."/>
            <person name="Mondo S."/>
            <person name="Pangilinan J."/>
            <person name="Riley R."/>
            <person name="LaButti K."/>
            <person name="Andreopoulos B."/>
            <person name="Lipzen A."/>
            <person name="Chen C."/>
            <person name="Yan M."/>
            <person name="Daum C."/>
            <person name="Ng V."/>
            <person name="Clum A."/>
            <person name="Steindorff A."/>
            <person name="Ohm R.A."/>
            <person name="Martin F."/>
            <person name="Silar P."/>
            <person name="Natvig D.O."/>
            <person name="Lalanne C."/>
            <person name="Gautier V."/>
            <person name="Ament-Velasquez S.L."/>
            <person name="Kruys A."/>
            <person name="Hutchinson M.I."/>
            <person name="Powell A.J."/>
            <person name="Barry K."/>
            <person name="Miller A.N."/>
            <person name="Grigoriev I.V."/>
            <person name="Debuchy R."/>
            <person name="Gladieux P."/>
            <person name="Hiltunen Thoren M."/>
            <person name="Johannesson H."/>
        </authorList>
    </citation>
    <scope>NUCLEOTIDE SEQUENCE</scope>
    <source>
        <strain evidence="1">CBS 892.96</strain>
    </source>
</reference>
<name>A0AAN6W8S6_9PEZI</name>
<keyword evidence="2" id="KW-1185">Reference proteome</keyword>
<dbReference type="AlphaFoldDB" id="A0AAN6W8S6"/>
<evidence type="ECO:0000313" key="2">
    <source>
        <dbReference type="Proteomes" id="UP001302321"/>
    </source>
</evidence>
<evidence type="ECO:0000313" key="1">
    <source>
        <dbReference type="EMBL" id="KAK4176202.1"/>
    </source>
</evidence>
<protein>
    <submittedName>
        <fullName evidence="1">Uncharacterized protein</fullName>
    </submittedName>
</protein>
<accession>A0AAN6W8S6</accession>
<reference evidence="1" key="2">
    <citation type="submission" date="2023-05" db="EMBL/GenBank/DDBJ databases">
        <authorList>
            <consortium name="Lawrence Berkeley National Laboratory"/>
            <person name="Steindorff A."/>
            <person name="Hensen N."/>
            <person name="Bonometti L."/>
            <person name="Westerberg I."/>
            <person name="Brannstrom I.O."/>
            <person name="Guillou S."/>
            <person name="Cros-Aarteil S."/>
            <person name="Calhoun S."/>
            <person name="Haridas S."/>
            <person name="Kuo A."/>
            <person name="Mondo S."/>
            <person name="Pangilinan J."/>
            <person name="Riley R."/>
            <person name="Labutti K."/>
            <person name="Andreopoulos B."/>
            <person name="Lipzen A."/>
            <person name="Chen C."/>
            <person name="Yanf M."/>
            <person name="Daum C."/>
            <person name="Ng V."/>
            <person name="Clum A."/>
            <person name="Ohm R."/>
            <person name="Martin F."/>
            <person name="Silar P."/>
            <person name="Natvig D."/>
            <person name="Lalanne C."/>
            <person name="Gautier V."/>
            <person name="Ament-Velasquez S.L."/>
            <person name="Kruys A."/>
            <person name="Hutchinson M.I."/>
            <person name="Powell A.J."/>
            <person name="Barry K."/>
            <person name="Miller A.N."/>
            <person name="Grigoriev I.V."/>
            <person name="Debuchy R."/>
            <person name="Gladieux P."/>
            <person name="Thoren M.H."/>
            <person name="Johannesson H."/>
        </authorList>
    </citation>
    <scope>NUCLEOTIDE SEQUENCE</scope>
    <source>
        <strain evidence="1">CBS 892.96</strain>
    </source>
</reference>
<gene>
    <name evidence="1" type="ORF">QBC36DRAFT_239452</name>
</gene>
<organism evidence="1 2">
    <name type="scientific">Triangularia setosa</name>
    <dbReference type="NCBI Taxonomy" id="2587417"/>
    <lineage>
        <taxon>Eukaryota</taxon>
        <taxon>Fungi</taxon>
        <taxon>Dikarya</taxon>
        <taxon>Ascomycota</taxon>
        <taxon>Pezizomycotina</taxon>
        <taxon>Sordariomycetes</taxon>
        <taxon>Sordariomycetidae</taxon>
        <taxon>Sordariales</taxon>
        <taxon>Podosporaceae</taxon>
        <taxon>Triangularia</taxon>
    </lineage>
</organism>
<proteinExistence type="predicted"/>
<comment type="caution">
    <text evidence="1">The sequence shown here is derived from an EMBL/GenBank/DDBJ whole genome shotgun (WGS) entry which is preliminary data.</text>
</comment>